<dbReference type="Pfam" id="PF01757">
    <property type="entry name" value="Acyl_transf_3"/>
    <property type="match status" value="1"/>
</dbReference>
<feature type="transmembrane region" description="Helical" evidence="1">
    <location>
        <begin position="380"/>
        <end position="401"/>
    </location>
</feature>
<evidence type="ECO:0000259" key="2">
    <source>
        <dbReference type="Pfam" id="PF01757"/>
    </source>
</evidence>
<evidence type="ECO:0000313" key="3">
    <source>
        <dbReference type="EMBL" id="MCK2216854.1"/>
    </source>
</evidence>
<feature type="transmembrane region" description="Helical" evidence="1">
    <location>
        <begin position="270"/>
        <end position="290"/>
    </location>
</feature>
<keyword evidence="4" id="KW-1185">Reference proteome</keyword>
<keyword evidence="1" id="KW-0812">Transmembrane</keyword>
<feature type="transmembrane region" description="Helical" evidence="1">
    <location>
        <begin position="74"/>
        <end position="94"/>
    </location>
</feature>
<name>A0ABT0FX62_9ACTN</name>
<feature type="transmembrane region" description="Helical" evidence="1">
    <location>
        <begin position="230"/>
        <end position="250"/>
    </location>
</feature>
<feature type="transmembrane region" description="Helical" evidence="1">
    <location>
        <begin position="34"/>
        <end position="54"/>
    </location>
</feature>
<accession>A0ABT0FX62</accession>
<feature type="transmembrane region" description="Helical" evidence="1">
    <location>
        <begin position="310"/>
        <end position="328"/>
    </location>
</feature>
<feature type="transmembrane region" description="Helical" evidence="1">
    <location>
        <begin position="152"/>
        <end position="170"/>
    </location>
</feature>
<feature type="transmembrane region" description="Helical" evidence="1">
    <location>
        <begin position="203"/>
        <end position="223"/>
    </location>
</feature>
<dbReference type="GO" id="GO:0016746">
    <property type="term" value="F:acyltransferase activity"/>
    <property type="evidence" value="ECO:0007669"/>
    <property type="project" value="UniProtKB-KW"/>
</dbReference>
<keyword evidence="3" id="KW-0012">Acyltransferase</keyword>
<protein>
    <submittedName>
        <fullName evidence="3">Acyltransferase</fullName>
    </submittedName>
</protein>
<proteinExistence type="predicted"/>
<dbReference type="InterPro" id="IPR002656">
    <property type="entry name" value="Acyl_transf_3_dom"/>
</dbReference>
<feature type="transmembrane region" description="Helical" evidence="1">
    <location>
        <begin position="340"/>
        <end position="359"/>
    </location>
</feature>
<reference evidence="3 4" key="1">
    <citation type="submission" date="2022-04" db="EMBL/GenBank/DDBJ databases">
        <title>Genome draft of Actinomadura sp. ATCC 31491.</title>
        <authorList>
            <person name="Shi X."/>
            <person name="Du Y."/>
        </authorList>
    </citation>
    <scope>NUCLEOTIDE SEQUENCE [LARGE SCALE GENOMIC DNA]</scope>
    <source>
        <strain evidence="3 4">ATCC 31491</strain>
    </source>
</reference>
<feature type="transmembrane region" description="Helical" evidence="1">
    <location>
        <begin position="114"/>
        <end position="132"/>
    </location>
</feature>
<dbReference type="Proteomes" id="UP001317259">
    <property type="component" value="Unassembled WGS sequence"/>
</dbReference>
<comment type="caution">
    <text evidence="3">The sequence shown here is derived from an EMBL/GenBank/DDBJ whole genome shotgun (WGS) entry which is preliminary data.</text>
</comment>
<dbReference type="RefSeq" id="WP_242378028.1">
    <property type="nucleotide sequence ID" value="NZ_JAKRKC020000001.1"/>
</dbReference>
<feature type="domain" description="Acyltransferase 3" evidence="2">
    <location>
        <begin position="30"/>
        <end position="355"/>
    </location>
</feature>
<evidence type="ECO:0000256" key="1">
    <source>
        <dbReference type="SAM" id="Phobius"/>
    </source>
</evidence>
<keyword evidence="1" id="KW-0472">Membrane</keyword>
<feature type="transmembrane region" description="Helical" evidence="1">
    <location>
        <begin position="407"/>
        <end position="425"/>
    </location>
</feature>
<sequence length="426" mass="44615">MTVLLERPAAPAAPPSPPSSPPARRAGRDPFVDLLRVAGMALIVFQHWTIPVLAYDGARLTAGNALATPGVWVVTWLSQVMPLVFFAGGVANAISFARAGDGAPRWLAVRLRRLAWPLLPLAAVWIPLPQVLLTLGVPEQPLRMGAQLTGQLLWFLAVYVVAVAATPLALRLHERHGAAVPAALAAGAVLTDVARFATGVDAAGYLNVVFVWLAVHQLGFFYAEGRLRRPWALAAGGFGAAALLVAFGPYPGSMIGLPGAAVSNMAPPTLAMLAVGLGQIGLAVLLRPWLVRLPAGRLLAWAGPRIMTAYLWHMPALFAVTGVVVVVLRVDTPAPGSAFWLAGWPLWFGLLCLVMWPLMRMFARFETPPALPYGTAGQGAMLGAAALVGAGVLTLTVGGFAPGAWPFLAVLAILGGLLMTVPRAAS</sequence>
<keyword evidence="1" id="KW-1133">Transmembrane helix</keyword>
<keyword evidence="3" id="KW-0808">Transferase</keyword>
<evidence type="ECO:0000313" key="4">
    <source>
        <dbReference type="Proteomes" id="UP001317259"/>
    </source>
</evidence>
<organism evidence="3 4">
    <name type="scientific">Actinomadura luzonensis</name>
    <dbReference type="NCBI Taxonomy" id="2805427"/>
    <lineage>
        <taxon>Bacteria</taxon>
        <taxon>Bacillati</taxon>
        <taxon>Actinomycetota</taxon>
        <taxon>Actinomycetes</taxon>
        <taxon>Streptosporangiales</taxon>
        <taxon>Thermomonosporaceae</taxon>
        <taxon>Actinomadura</taxon>
    </lineage>
</organism>
<dbReference type="EMBL" id="JAKRKC020000001">
    <property type="protein sequence ID" value="MCK2216854.1"/>
    <property type="molecule type" value="Genomic_DNA"/>
</dbReference>
<gene>
    <name evidence="3" type="ORF">MF672_024105</name>
</gene>